<evidence type="ECO:0000256" key="4">
    <source>
        <dbReference type="ARBA" id="ARBA00023235"/>
    </source>
</evidence>
<comment type="caution">
    <text evidence="7">The sequence shown here is derived from an EMBL/GenBank/DDBJ whole genome shotgun (WGS) entry which is preliminary data.</text>
</comment>
<dbReference type="InterPro" id="IPR029065">
    <property type="entry name" value="Enolase_C-like"/>
</dbReference>
<keyword evidence="8" id="KW-1185">Reference proteome</keyword>
<evidence type="ECO:0000256" key="3">
    <source>
        <dbReference type="ARBA" id="ARBA00022842"/>
    </source>
</evidence>
<dbReference type="SFLD" id="SFLDF00009">
    <property type="entry name" value="o-succinylbenzoate_synthase"/>
    <property type="match status" value="1"/>
</dbReference>
<evidence type="ECO:0000256" key="1">
    <source>
        <dbReference type="ARBA" id="ARBA00008031"/>
    </source>
</evidence>
<keyword evidence="4 5" id="KW-0413">Isomerase</keyword>
<dbReference type="SFLD" id="SFLDS00001">
    <property type="entry name" value="Enolase"/>
    <property type="match status" value="1"/>
</dbReference>
<keyword evidence="2 5" id="KW-0479">Metal-binding</keyword>
<organism evidence="7 8">
    <name type="scientific">Bacillus badius</name>
    <dbReference type="NCBI Taxonomy" id="1455"/>
    <lineage>
        <taxon>Bacteria</taxon>
        <taxon>Bacillati</taxon>
        <taxon>Bacillota</taxon>
        <taxon>Bacilli</taxon>
        <taxon>Bacillales</taxon>
        <taxon>Bacillaceae</taxon>
        <taxon>Pseudobacillus</taxon>
    </lineage>
</organism>
<dbReference type="InterPro" id="IPR013342">
    <property type="entry name" value="Mandelate_racemase_C"/>
</dbReference>
<reference evidence="7 8" key="1">
    <citation type="submission" date="2015-01" db="EMBL/GenBank/DDBJ databases">
        <title>Genome Assembly of Bacillus badius MTCC 1458.</title>
        <authorList>
            <person name="Verma A."/>
            <person name="Khatri I."/>
            <person name="Mual P."/>
            <person name="Subramanian S."/>
            <person name="Krishnamurthi S."/>
        </authorList>
    </citation>
    <scope>NUCLEOTIDE SEQUENCE [LARGE SCALE GENOMIC DNA]</scope>
    <source>
        <strain evidence="7 8">MTCC 1458</strain>
    </source>
</reference>
<comment type="cofactor">
    <cofactor evidence="5">
        <name>Mg(2+)</name>
        <dbReference type="ChEBI" id="CHEBI:18420"/>
    </cofactor>
    <text evidence="5">Binds 1 Mg(2+) ion per subunit.</text>
</comment>
<sequence>MKIHSIEVFAVRLPLVSPFIVSYHTYHDMPSIVVKIETDNGLIGYGEGTPDEHVTGETWEGTYAVLSQTLGPAVIGMDPFQIEKIHEKMNRTIFGATTAKAAIDIACYDLMGKASGQPVYNLLGGRYHESLEIPKVISILSPDEMAEEAIQAMKDGYKTLKLKVGTDINLDSERIRQVRNAVGPEVPIKVDANQGWENSADALRVLGEVVDCKIDWIEQPVAAADIDGLKEIKQKAMIPVMIDEGLHGDKEMHEIIVKRAADKINIKLMKCGGLYPAAHLVHQAQMAGLTCQVGSMVESAIASAAGLHLSIAKKKIQSNELVGPLMFSKNVAEMDYKIPYVHLSDKPGLGIEINETILNELTSRCVKVEKQ</sequence>
<dbReference type="SMART" id="SM00922">
    <property type="entry name" value="MR_MLE"/>
    <property type="match status" value="1"/>
</dbReference>
<dbReference type="EC" id="5.1.1.-" evidence="5"/>
<dbReference type="InterPro" id="IPR034603">
    <property type="entry name" value="Dipeptide_epimerase"/>
</dbReference>
<evidence type="ECO:0000259" key="6">
    <source>
        <dbReference type="SMART" id="SM00922"/>
    </source>
</evidence>
<gene>
    <name evidence="7" type="ORF">SD77_2580</name>
</gene>
<comment type="similarity">
    <text evidence="1 5">Belongs to the mandelate racemase/muconate lactonizing enzyme family.</text>
</comment>
<evidence type="ECO:0000256" key="5">
    <source>
        <dbReference type="RuleBase" id="RU366006"/>
    </source>
</evidence>
<dbReference type="Pfam" id="PF13378">
    <property type="entry name" value="MR_MLE_C"/>
    <property type="match status" value="1"/>
</dbReference>
<dbReference type="RefSeq" id="WP_041096600.1">
    <property type="nucleotide sequence ID" value="NZ_JARTHD010000020.1"/>
</dbReference>
<dbReference type="Proteomes" id="UP000031982">
    <property type="component" value="Unassembled WGS sequence"/>
</dbReference>
<evidence type="ECO:0000313" key="8">
    <source>
        <dbReference type="Proteomes" id="UP000031982"/>
    </source>
</evidence>
<dbReference type="SUPFAM" id="SSF54826">
    <property type="entry name" value="Enolase N-terminal domain-like"/>
    <property type="match status" value="1"/>
</dbReference>
<protein>
    <recommendedName>
        <fullName evidence="5">Dipeptide epimerase</fullName>
        <ecNumber evidence="5">5.1.1.-</ecNumber>
    </recommendedName>
</protein>
<evidence type="ECO:0000313" key="7">
    <source>
        <dbReference type="EMBL" id="KIL80126.1"/>
    </source>
</evidence>
<evidence type="ECO:0000256" key="2">
    <source>
        <dbReference type="ARBA" id="ARBA00022723"/>
    </source>
</evidence>
<dbReference type="Gene3D" id="3.30.390.10">
    <property type="entry name" value="Enolase-like, N-terminal domain"/>
    <property type="match status" value="1"/>
</dbReference>
<dbReference type="Pfam" id="PF02746">
    <property type="entry name" value="MR_MLE_N"/>
    <property type="match status" value="1"/>
</dbReference>
<dbReference type="PANTHER" id="PTHR48073:SF2">
    <property type="entry name" value="O-SUCCINYLBENZOATE SYNTHASE"/>
    <property type="match status" value="1"/>
</dbReference>
<proteinExistence type="inferred from homology"/>
<keyword evidence="3 5" id="KW-0460">Magnesium</keyword>
<dbReference type="InterPro" id="IPR036849">
    <property type="entry name" value="Enolase-like_C_sf"/>
</dbReference>
<accession>A0ABR5AZI4</accession>
<dbReference type="InterPro" id="IPR029017">
    <property type="entry name" value="Enolase-like_N"/>
</dbReference>
<dbReference type="PANTHER" id="PTHR48073">
    <property type="entry name" value="O-SUCCINYLBENZOATE SYNTHASE-RELATED"/>
    <property type="match status" value="1"/>
</dbReference>
<dbReference type="SUPFAM" id="SSF51604">
    <property type="entry name" value="Enolase C-terminal domain-like"/>
    <property type="match status" value="1"/>
</dbReference>
<dbReference type="InterPro" id="IPR013341">
    <property type="entry name" value="Mandelate_racemase_N_dom"/>
</dbReference>
<name>A0ABR5AZI4_BACBA</name>
<feature type="domain" description="Mandelate racemase/muconate lactonizing enzyme C-terminal" evidence="6">
    <location>
        <begin position="142"/>
        <end position="239"/>
    </location>
</feature>
<dbReference type="SFLD" id="SFLDG00180">
    <property type="entry name" value="muconate_cycloisomerase"/>
    <property type="match status" value="1"/>
</dbReference>
<dbReference type="EMBL" id="JXLP01000002">
    <property type="protein sequence ID" value="KIL80126.1"/>
    <property type="molecule type" value="Genomic_DNA"/>
</dbReference>
<dbReference type="Gene3D" id="3.20.20.120">
    <property type="entry name" value="Enolase-like C-terminal domain"/>
    <property type="match status" value="1"/>
</dbReference>
<dbReference type="CDD" id="cd03319">
    <property type="entry name" value="L-Ala-DL-Glu_epimerase"/>
    <property type="match status" value="1"/>
</dbReference>